<evidence type="ECO:0000259" key="1">
    <source>
        <dbReference type="Pfam" id="PF00561"/>
    </source>
</evidence>
<dbReference type="EMBL" id="JAJAGQ010000013">
    <property type="protein sequence ID" value="KAJ8545813.1"/>
    <property type="molecule type" value="Genomic_DNA"/>
</dbReference>
<dbReference type="PRINTS" id="PR00111">
    <property type="entry name" value="ABHYDROLASE"/>
</dbReference>
<dbReference type="OrthoDB" id="408373at2759"/>
<name>A0A9Q1LVL8_9SOLA</name>
<dbReference type="PANTHER" id="PTHR46438:SF8">
    <property type="entry name" value="PHEOPHYTINASE, CHLOROPLASTIC-LIKE ISOFORM X1"/>
    <property type="match status" value="1"/>
</dbReference>
<keyword evidence="3" id="KW-1185">Reference proteome</keyword>
<dbReference type="InterPro" id="IPR029058">
    <property type="entry name" value="AB_hydrolase_fold"/>
</dbReference>
<sequence>MSTFCTTARTEWLNPISNRLAVPGRSNLFRDRLELNRRNLSVNRIAVSGMIPSVVAESSRGLQQLPFKPEGYNYWTWRGYKIHNVEEAEGFPIVLIHGFASSSFHWRYNIPQLAKKYKVYAVDFLGFGWSEKARIDYDALIWRDQVVYFLREIVKQPAVLVGNSLGGFTTLLAAAALPDQVKGVSLLNSAGRFGNDIGTTDKTEETALHKFIVKPVEEIFQRVVVRLAFWLTMQPDHIEGQLKSGTVKATRQTQQIISDGLRSYGPILDNLKNRQDLLEKVKGCVVDSGGDPNVSPKVWAAGFTAAVLKKHSSFAYSSVEAGEEMKWEVR</sequence>
<feature type="domain" description="AB hydrolase-1" evidence="1">
    <location>
        <begin position="92"/>
        <end position="207"/>
    </location>
</feature>
<dbReference type="Gene3D" id="3.40.50.1820">
    <property type="entry name" value="alpha/beta hydrolase"/>
    <property type="match status" value="1"/>
</dbReference>
<accession>A0A9Q1LVL8</accession>
<dbReference type="AlphaFoldDB" id="A0A9Q1LVL8"/>
<gene>
    <name evidence="2" type="ORF">K7X08_018396</name>
</gene>
<dbReference type="GO" id="GO:0009507">
    <property type="term" value="C:chloroplast"/>
    <property type="evidence" value="ECO:0007669"/>
    <property type="project" value="TreeGrafter"/>
</dbReference>
<comment type="caution">
    <text evidence="2">The sequence shown here is derived from an EMBL/GenBank/DDBJ whole genome shotgun (WGS) entry which is preliminary data.</text>
</comment>
<dbReference type="Proteomes" id="UP001152561">
    <property type="component" value="Unassembled WGS sequence"/>
</dbReference>
<proteinExistence type="predicted"/>
<protein>
    <recommendedName>
        <fullName evidence="1">AB hydrolase-1 domain-containing protein</fullName>
    </recommendedName>
</protein>
<dbReference type="InterPro" id="IPR000073">
    <property type="entry name" value="AB_hydrolase_1"/>
</dbReference>
<dbReference type="GO" id="GO:0016787">
    <property type="term" value="F:hydrolase activity"/>
    <property type="evidence" value="ECO:0007669"/>
    <property type="project" value="UniProtKB-ARBA"/>
</dbReference>
<dbReference type="Pfam" id="PF00561">
    <property type="entry name" value="Abhydrolase_1"/>
    <property type="match status" value="1"/>
</dbReference>
<evidence type="ECO:0000313" key="2">
    <source>
        <dbReference type="EMBL" id="KAJ8545813.1"/>
    </source>
</evidence>
<dbReference type="SUPFAM" id="SSF53474">
    <property type="entry name" value="alpha/beta-Hydrolases"/>
    <property type="match status" value="1"/>
</dbReference>
<dbReference type="PANTHER" id="PTHR46438">
    <property type="entry name" value="ALPHA/BETA-HYDROLASES SUPERFAMILY PROTEIN"/>
    <property type="match status" value="1"/>
</dbReference>
<evidence type="ECO:0000313" key="3">
    <source>
        <dbReference type="Proteomes" id="UP001152561"/>
    </source>
</evidence>
<reference evidence="3" key="1">
    <citation type="journal article" date="2023" name="Proc. Natl. Acad. Sci. U.S.A.">
        <title>Genomic and structural basis for evolution of tropane alkaloid biosynthesis.</title>
        <authorList>
            <person name="Wanga Y.-J."/>
            <person name="Taina T."/>
            <person name="Yua J.-Y."/>
            <person name="Lia J."/>
            <person name="Xua B."/>
            <person name="Chenc J."/>
            <person name="D'Auriad J.C."/>
            <person name="Huanga J.-P."/>
            <person name="Huanga S.-X."/>
        </authorList>
    </citation>
    <scope>NUCLEOTIDE SEQUENCE [LARGE SCALE GENOMIC DNA]</scope>
    <source>
        <strain evidence="3">cv. KIB-2019</strain>
    </source>
</reference>
<organism evidence="2 3">
    <name type="scientific">Anisodus acutangulus</name>
    <dbReference type="NCBI Taxonomy" id="402998"/>
    <lineage>
        <taxon>Eukaryota</taxon>
        <taxon>Viridiplantae</taxon>
        <taxon>Streptophyta</taxon>
        <taxon>Embryophyta</taxon>
        <taxon>Tracheophyta</taxon>
        <taxon>Spermatophyta</taxon>
        <taxon>Magnoliopsida</taxon>
        <taxon>eudicotyledons</taxon>
        <taxon>Gunneridae</taxon>
        <taxon>Pentapetalae</taxon>
        <taxon>asterids</taxon>
        <taxon>lamiids</taxon>
        <taxon>Solanales</taxon>
        <taxon>Solanaceae</taxon>
        <taxon>Solanoideae</taxon>
        <taxon>Hyoscyameae</taxon>
        <taxon>Anisodus</taxon>
    </lineage>
</organism>